<reference evidence="15 16" key="1">
    <citation type="journal article" date="2011" name="ISME J.">
        <title>Community ecology of hot spring cyanobacterial mats: predominant populations and their functional potential.</title>
        <authorList>
            <person name="Klatt C.G."/>
            <person name="Wood J.M."/>
            <person name="Rusch D.B."/>
            <person name="Bateson M.M."/>
            <person name="Hamamura N."/>
            <person name="Heidelberg J.F."/>
            <person name="Grossman A.R."/>
            <person name="Bhaya D."/>
            <person name="Cohan F.M."/>
            <person name="Kuhl M."/>
            <person name="Bryant D.A."/>
            <person name="Ward D.M."/>
        </authorList>
    </citation>
    <scope>NUCLEOTIDE SEQUENCE [LARGE SCALE GENOMIC DNA]</scope>
    <source>
        <strain evidence="15">OS</strain>
    </source>
</reference>
<evidence type="ECO:0000256" key="1">
    <source>
        <dbReference type="ARBA" id="ARBA00000098"/>
    </source>
</evidence>
<evidence type="ECO:0000256" key="10">
    <source>
        <dbReference type="ARBA" id="ARBA00022833"/>
    </source>
</evidence>
<evidence type="ECO:0000313" key="15">
    <source>
        <dbReference type="EMBL" id="RFM24051.1"/>
    </source>
</evidence>
<dbReference type="AlphaFoldDB" id="A0A395M038"/>
<keyword evidence="9" id="KW-0378">Hydrolase</keyword>
<evidence type="ECO:0000256" key="6">
    <source>
        <dbReference type="ARBA" id="ARBA00022438"/>
    </source>
</evidence>
<dbReference type="InterPro" id="IPR014782">
    <property type="entry name" value="Peptidase_M1_dom"/>
</dbReference>
<keyword evidence="10" id="KW-0862">Zinc</keyword>
<dbReference type="GO" id="GO:0008270">
    <property type="term" value="F:zinc ion binding"/>
    <property type="evidence" value="ECO:0007669"/>
    <property type="project" value="InterPro"/>
</dbReference>
<evidence type="ECO:0000256" key="2">
    <source>
        <dbReference type="ARBA" id="ARBA00001947"/>
    </source>
</evidence>
<keyword evidence="8" id="KW-0479">Metal-binding</keyword>
<dbReference type="Pfam" id="PF17900">
    <property type="entry name" value="Peptidase_M1_N"/>
    <property type="match status" value="1"/>
</dbReference>
<evidence type="ECO:0000313" key="16">
    <source>
        <dbReference type="Proteomes" id="UP000266389"/>
    </source>
</evidence>
<name>A0A395M038_9BACT</name>
<dbReference type="EC" id="3.4.11.2" evidence="4"/>
<evidence type="ECO:0000256" key="8">
    <source>
        <dbReference type="ARBA" id="ARBA00022723"/>
    </source>
</evidence>
<accession>A0A395M038</accession>
<dbReference type="GO" id="GO:0016285">
    <property type="term" value="F:alanyl aminopeptidase activity"/>
    <property type="evidence" value="ECO:0007669"/>
    <property type="project" value="UniProtKB-EC"/>
</dbReference>
<evidence type="ECO:0000256" key="4">
    <source>
        <dbReference type="ARBA" id="ARBA00012564"/>
    </source>
</evidence>
<evidence type="ECO:0000256" key="3">
    <source>
        <dbReference type="ARBA" id="ARBA00010136"/>
    </source>
</evidence>
<dbReference type="PRINTS" id="PR00756">
    <property type="entry name" value="ALADIPTASE"/>
</dbReference>
<feature type="domain" description="Peptidase M1 membrane alanine aminopeptidase" evidence="12">
    <location>
        <begin position="267"/>
        <end position="452"/>
    </location>
</feature>
<gene>
    <name evidence="15" type="ORF">D0433_08100</name>
</gene>
<evidence type="ECO:0000259" key="12">
    <source>
        <dbReference type="Pfam" id="PF01433"/>
    </source>
</evidence>
<dbReference type="EMBL" id="PHFL01000049">
    <property type="protein sequence ID" value="RFM24051.1"/>
    <property type="molecule type" value="Genomic_DNA"/>
</dbReference>
<dbReference type="InterPro" id="IPR027268">
    <property type="entry name" value="Peptidase_M4/M1_CTD_sf"/>
</dbReference>
<evidence type="ECO:0000259" key="13">
    <source>
        <dbReference type="Pfam" id="PF17900"/>
    </source>
</evidence>
<dbReference type="InterPro" id="IPR042097">
    <property type="entry name" value="Aminopeptidase_N-like_N_sf"/>
</dbReference>
<dbReference type="Gene3D" id="1.10.390.10">
    <property type="entry name" value="Neutral Protease Domain 2"/>
    <property type="match status" value="1"/>
</dbReference>
<dbReference type="GO" id="GO:0016020">
    <property type="term" value="C:membrane"/>
    <property type="evidence" value="ECO:0007669"/>
    <property type="project" value="TreeGrafter"/>
</dbReference>
<feature type="domain" description="Secretion system C-terminal sorting" evidence="14">
    <location>
        <begin position="562"/>
        <end position="636"/>
    </location>
</feature>
<comment type="caution">
    <text evidence="15">The sequence shown here is derived from an EMBL/GenBank/DDBJ whole genome shotgun (WGS) entry which is preliminary data.</text>
</comment>
<dbReference type="PANTHER" id="PTHR11533:SF174">
    <property type="entry name" value="PUROMYCIN-SENSITIVE AMINOPEPTIDASE-RELATED"/>
    <property type="match status" value="1"/>
</dbReference>
<dbReference type="GO" id="GO:0005737">
    <property type="term" value="C:cytoplasm"/>
    <property type="evidence" value="ECO:0007669"/>
    <property type="project" value="TreeGrafter"/>
</dbReference>
<dbReference type="InterPro" id="IPR001930">
    <property type="entry name" value="Peptidase_M1"/>
</dbReference>
<dbReference type="SUPFAM" id="SSF55486">
    <property type="entry name" value="Metalloproteases ('zincins'), catalytic domain"/>
    <property type="match status" value="1"/>
</dbReference>
<dbReference type="GO" id="GO:0005615">
    <property type="term" value="C:extracellular space"/>
    <property type="evidence" value="ECO:0007669"/>
    <property type="project" value="TreeGrafter"/>
</dbReference>
<sequence>MQWRWCIFIACSLLVSPLYAQWLEKPLSPCGCRYALSSATSPLRPADILHYRLSLSLSMRDNFLQGSNQIRFRSMVPALRRLSLSAAQMTIDSITLQPNHERVRFSHQGDSLHIDLPSPLALNDSATLTIYYHATPNRRGYYFYTAAESGAEPIAYTLSQPYDARYWMPCYDEPYDKATADISITVPSGFIAASIGRLVHVEHIGNFTRYYWSTHFPVATYLMCVTVSRYSILRDFLPPTSERDTLPIEHYVWRQDSLQAISYFRDVKRMIAVCESVYGIAYPFEKYGQAAVRPFSVGGMEHQTLTTLNQALLFNENLIMHELAHQWWGDMVTCETWRDLWLNEGFATYSEALWQEALGGATALRRYMRTRIRPRNWTTPIYNASPLFGDVVYGKAAWVLHMLRKQMGDTLFRELLKRYGMRYQFANVRTADFQRVAEEVYGSSLEWFFQQWIFRTGIPKLEYGWSKSQRSSSWELRIAIRQTQPEPPFILPMDIQVYSASKKEVFSRTIQSRDSTFVFLLSEEPTSVFLDEDEWILKESLNLTDIAERSKLGLSFRLEQNYPNPFNPTTTIRYELPASAFTTLQIFDVLGREVQTLVRARQEAGRYTINFDARHLPSGIYFYRLQSGKFSETKKMTLLK</sequence>
<protein>
    <recommendedName>
        <fullName evidence="5">Aminopeptidase N</fullName>
        <ecNumber evidence="4">3.4.11.2</ecNumber>
    </recommendedName>
</protein>
<dbReference type="GO" id="GO:0070006">
    <property type="term" value="F:metalloaminopeptidase activity"/>
    <property type="evidence" value="ECO:0007669"/>
    <property type="project" value="TreeGrafter"/>
</dbReference>
<evidence type="ECO:0000259" key="14">
    <source>
        <dbReference type="Pfam" id="PF18962"/>
    </source>
</evidence>
<dbReference type="InterPro" id="IPR026444">
    <property type="entry name" value="Secre_tail"/>
</dbReference>
<dbReference type="PANTHER" id="PTHR11533">
    <property type="entry name" value="PROTEASE M1 ZINC METALLOPROTEASE"/>
    <property type="match status" value="1"/>
</dbReference>
<dbReference type="CDD" id="cd09603">
    <property type="entry name" value="M1_APN_like"/>
    <property type="match status" value="1"/>
</dbReference>
<dbReference type="Gene3D" id="2.60.40.1730">
    <property type="entry name" value="tricorn interacting facor f3 domain"/>
    <property type="match status" value="1"/>
</dbReference>
<comment type="cofactor">
    <cofactor evidence="2">
        <name>Zn(2+)</name>
        <dbReference type="ChEBI" id="CHEBI:29105"/>
    </cofactor>
</comment>
<comment type="similarity">
    <text evidence="3">Belongs to the peptidase M1 family.</text>
</comment>
<keyword evidence="11" id="KW-0482">Metalloprotease</keyword>
<evidence type="ECO:0000256" key="9">
    <source>
        <dbReference type="ARBA" id="ARBA00022801"/>
    </source>
</evidence>
<dbReference type="GO" id="GO:0042277">
    <property type="term" value="F:peptide binding"/>
    <property type="evidence" value="ECO:0007669"/>
    <property type="project" value="TreeGrafter"/>
</dbReference>
<evidence type="ECO:0000256" key="5">
    <source>
        <dbReference type="ARBA" id="ARBA00015611"/>
    </source>
</evidence>
<dbReference type="SUPFAM" id="SSF63737">
    <property type="entry name" value="Leukotriene A4 hydrolase N-terminal domain"/>
    <property type="match status" value="1"/>
</dbReference>
<organism evidence="15 16">
    <name type="scientific">Candidatus Thermochlorobacter aerophilus</name>
    <dbReference type="NCBI Taxonomy" id="1868324"/>
    <lineage>
        <taxon>Bacteria</taxon>
        <taxon>Pseudomonadati</taxon>
        <taxon>Chlorobiota</taxon>
        <taxon>Chlorobiia</taxon>
        <taxon>Chlorobiales</taxon>
        <taxon>Candidatus Thermochlorobacteriaceae</taxon>
        <taxon>Candidatus Thermochlorobacter</taxon>
    </lineage>
</organism>
<keyword evidence="7" id="KW-0645">Protease</keyword>
<dbReference type="NCBIfam" id="TIGR04183">
    <property type="entry name" value="Por_Secre_tail"/>
    <property type="match status" value="1"/>
</dbReference>
<dbReference type="GO" id="GO:0043171">
    <property type="term" value="P:peptide catabolic process"/>
    <property type="evidence" value="ECO:0007669"/>
    <property type="project" value="TreeGrafter"/>
</dbReference>
<dbReference type="InterPro" id="IPR050344">
    <property type="entry name" value="Peptidase_M1_aminopeptidases"/>
</dbReference>
<feature type="domain" description="Aminopeptidase N-like N-terminal" evidence="13">
    <location>
        <begin position="50"/>
        <end position="222"/>
    </location>
</feature>
<keyword evidence="6" id="KW-0031">Aminopeptidase</keyword>
<dbReference type="GO" id="GO:0006508">
    <property type="term" value="P:proteolysis"/>
    <property type="evidence" value="ECO:0007669"/>
    <property type="project" value="UniProtKB-KW"/>
</dbReference>
<proteinExistence type="inferred from homology"/>
<evidence type="ECO:0000256" key="11">
    <source>
        <dbReference type="ARBA" id="ARBA00023049"/>
    </source>
</evidence>
<dbReference type="Gene3D" id="2.60.40.4070">
    <property type="match status" value="1"/>
</dbReference>
<comment type="catalytic activity">
    <reaction evidence="1">
        <text>Release of an N-terminal amino acid, Xaa-|-Yaa- from a peptide, amide or arylamide. Xaa is preferably Ala, but may be most amino acids including Pro (slow action). When a terminal hydrophobic residue is followed by a prolyl residue, the two may be released as an intact Xaa-Pro dipeptide.</text>
        <dbReference type="EC" id="3.4.11.2"/>
    </reaction>
</comment>
<dbReference type="InterPro" id="IPR045357">
    <property type="entry name" value="Aminopeptidase_N-like_N"/>
</dbReference>
<evidence type="ECO:0000256" key="7">
    <source>
        <dbReference type="ARBA" id="ARBA00022670"/>
    </source>
</evidence>
<dbReference type="Pfam" id="PF01433">
    <property type="entry name" value="Peptidase_M1"/>
    <property type="match status" value="1"/>
</dbReference>
<dbReference type="Proteomes" id="UP000266389">
    <property type="component" value="Unassembled WGS sequence"/>
</dbReference>
<dbReference type="Pfam" id="PF18962">
    <property type="entry name" value="Por_Secre_tail"/>
    <property type="match status" value="1"/>
</dbReference>